<dbReference type="SUPFAM" id="SSF160909">
    <property type="entry name" value="ATP12-like"/>
    <property type="match status" value="1"/>
</dbReference>
<sequence length="240" mass="26819">TDIKRFYKNVTIETIQGGFLIKLDSKPLKTRNGQQLIVPNELLAVAVATEWAVQGKKIAPHNMPLTVMCNGALDRPRNDNLRVETAQIMEYLATDTICIRATEPNDLVAVQNHYWNPLLDWMNDRFQVRLSCSTSFTGADHSPAVKNAIQDEVSRLDAWSLTGLTVLVESLKSLVIALAVTNRHITIDEAVDLARLEVNYQTAKWGNVEWAHDLEVSELKSKTAAAAIFYQCSQNVTVID</sequence>
<dbReference type="GeneID" id="6750395"/>
<dbReference type="KEGG" id="tad:TRIADDRAFT_21486"/>
<keyword evidence="3" id="KW-0809">Transit peptide</keyword>
<keyword evidence="4" id="KW-0496">Mitochondrion</keyword>
<dbReference type="InterPro" id="IPR023335">
    <property type="entry name" value="ATP12_ortho_dom_sf"/>
</dbReference>
<dbReference type="GO" id="GO:0005739">
    <property type="term" value="C:mitochondrion"/>
    <property type="evidence" value="ECO:0000318"/>
    <property type="project" value="GO_Central"/>
</dbReference>
<dbReference type="GO" id="GO:0033615">
    <property type="term" value="P:mitochondrial proton-transporting ATP synthase complex assembly"/>
    <property type="evidence" value="ECO:0000318"/>
    <property type="project" value="GO_Central"/>
</dbReference>
<dbReference type="PANTHER" id="PTHR21013:SF10">
    <property type="entry name" value="ATP SYNTHASE MITOCHONDRIAL F1 COMPLEX ASSEMBLY FACTOR 2"/>
    <property type="match status" value="1"/>
</dbReference>
<evidence type="ECO:0000256" key="5">
    <source>
        <dbReference type="ARBA" id="ARBA00023186"/>
    </source>
</evidence>
<dbReference type="RefSeq" id="XP_002109754.1">
    <property type="nucleotide sequence ID" value="XM_002109718.1"/>
</dbReference>
<dbReference type="Gene3D" id="1.10.3580.10">
    <property type="entry name" value="ATP12 ATPase"/>
    <property type="match status" value="1"/>
</dbReference>
<evidence type="ECO:0000256" key="4">
    <source>
        <dbReference type="ARBA" id="ARBA00023128"/>
    </source>
</evidence>
<dbReference type="Pfam" id="PF07542">
    <property type="entry name" value="ATP12"/>
    <property type="match status" value="1"/>
</dbReference>
<dbReference type="EMBL" id="DS985242">
    <property type="protein sequence ID" value="EDV27920.1"/>
    <property type="molecule type" value="Genomic_DNA"/>
</dbReference>
<dbReference type="CTD" id="6750395"/>
<name>B3RMW4_TRIAD</name>
<dbReference type="STRING" id="10228.B3RMW4"/>
<dbReference type="Proteomes" id="UP000009022">
    <property type="component" value="Unassembled WGS sequence"/>
</dbReference>
<gene>
    <name evidence="6" type="ORF">TRIADDRAFT_21486</name>
</gene>
<keyword evidence="5" id="KW-0143">Chaperone</keyword>
<dbReference type="OrthoDB" id="5673at2759"/>
<dbReference type="InterPro" id="IPR042272">
    <property type="entry name" value="ATP12_ATP_synth-F1-assembly_N"/>
</dbReference>
<dbReference type="HOGENOM" id="CLU_047893_2_0_1"/>
<evidence type="ECO:0000313" key="7">
    <source>
        <dbReference type="Proteomes" id="UP000009022"/>
    </source>
</evidence>
<evidence type="ECO:0000256" key="2">
    <source>
        <dbReference type="ARBA" id="ARBA00008231"/>
    </source>
</evidence>
<dbReference type="eggNOG" id="KOG3015">
    <property type="taxonomic scope" value="Eukaryota"/>
</dbReference>
<feature type="non-terminal residue" evidence="6">
    <location>
        <position position="1"/>
    </location>
</feature>
<dbReference type="PhylomeDB" id="B3RMW4"/>
<proteinExistence type="inferred from homology"/>
<accession>B3RMW4</accession>
<dbReference type="OMA" id="WDPVLHW"/>
<organism evidence="6 7">
    <name type="scientific">Trichoplax adhaerens</name>
    <name type="common">Trichoplax reptans</name>
    <dbReference type="NCBI Taxonomy" id="10228"/>
    <lineage>
        <taxon>Eukaryota</taxon>
        <taxon>Metazoa</taxon>
        <taxon>Placozoa</taxon>
        <taxon>Uniplacotomia</taxon>
        <taxon>Trichoplacea</taxon>
        <taxon>Trichoplacidae</taxon>
        <taxon>Trichoplax</taxon>
    </lineage>
</organism>
<dbReference type="Gene3D" id="3.30.2180.10">
    <property type="entry name" value="ATP12-like"/>
    <property type="match status" value="1"/>
</dbReference>
<evidence type="ECO:0000256" key="3">
    <source>
        <dbReference type="ARBA" id="ARBA00022946"/>
    </source>
</evidence>
<dbReference type="AlphaFoldDB" id="B3RMW4"/>
<dbReference type="InterPro" id="IPR011419">
    <property type="entry name" value="ATP12_ATP_synth-F1-assembly"/>
</dbReference>
<evidence type="ECO:0000256" key="1">
    <source>
        <dbReference type="ARBA" id="ARBA00004173"/>
    </source>
</evidence>
<comment type="subcellular location">
    <subcellularLocation>
        <location evidence="1">Mitochondrion</location>
    </subcellularLocation>
</comment>
<reference evidence="6 7" key="1">
    <citation type="journal article" date="2008" name="Nature">
        <title>The Trichoplax genome and the nature of placozoans.</title>
        <authorList>
            <person name="Srivastava M."/>
            <person name="Begovic E."/>
            <person name="Chapman J."/>
            <person name="Putnam N.H."/>
            <person name="Hellsten U."/>
            <person name="Kawashima T."/>
            <person name="Kuo A."/>
            <person name="Mitros T."/>
            <person name="Salamov A."/>
            <person name="Carpenter M.L."/>
            <person name="Signorovitch A.Y."/>
            <person name="Moreno M.A."/>
            <person name="Kamm K."/>
            <person name="Grimwood J."/>
            <person name="Schmutz J."/>
            <person name="Shapiro H."/>
            <person name="Grigoriev I.V."/>
            <person name="Buss L.W."/>
            <person name="Schierwater B."/>
            <person name="Dellaporta S.L."/>
            <person name="Rokhsar D.S."/>
        </authorList>
    </citation>
    <scope>NUCLEOTIDE SEQUENCE [LARGE SCALE GENOMIC DNA]</scope>
    <source>
        <strain evidence="6 7">Grell-BS-1999</strain>
    </source>
</reference>
<protein>
    <recommendedName>
        <fullName evidence="8">ATP synthase mitochondrial F1 complex assembly factor 2</fullName>
    </recommendedName>
</protein>
<comment type="similarity">
    <text evidence="2">Belongs to the ATP12 family.</text>
</comment>
<keyword evidence="7" id="KW-1185">Reference proteome</keyword>
<evidence type="ECO:0008006" key="8">
    <source>
        <dbReference type="Google" id="ProtNLM"/>
    </source>
</evidence>
<dbReference type="InParanoid" id="B3RMW4"/>
<dbReference type="PANTHER" id="PTHR21013">
    <property type="entry name" value="ATP SYNTHASE MITOCHONDRIAL F1 COMPLEX ASSEMBLY FACTOR 2/ATP12 PROTEIN, MITOCHONDRIAL PRECURSOR"/>
    <property type="match status" value="1"/>
</dbReference>
<evidence type="ECO:0000313" key="6">
    <source>
        <dbReference type="EMBL" id="EDV27920.1"/>
    </source>
</evidence>